<comment type="caution">
    <text evidence="2">The sequence shown here is derived from an EMBL/GenBank/DDBJ whole genome shotgun (WGS) entry which is preliminary data.</text>
</comment>
<comment type="function">
    <text evidence="1">Ubiquitin ligase protein which is a component of the N-end rule pathway. Recognizes and binds to proteins bearing specific N-terminal residues that are destabilizing according to the N-end rule, leading to their ubiquitination and subsequent degradation.</text>
</comment>
<dbReference type="GO" id="GO:0008270">
    <property type="term" value="F:zinc ion binding"/>
    <property type="evidence" value="ECO:0007669"/>
    <property type="project" value="UniProtKB-UniRule"/>
</dbReference>
<dbReference type="EC" id="2.3.2.27" evidence="1"/>
<keyword evidence="1" id="KW-0863">Zinc-finger</keyword>
<keyword evidence="1" id="KW-0808">Transferase</keyword>
<dbReference type="PANTHER" id="PTHR21497">
    <property type="entry name" value="UBIQUITIN LIGASE E3 ALPHA-RELATED"/>
    <property type="match status" value="1"/>
</dbReference>
<dbReference type="PANTHER" id="PTHR21497:SF53">
    <property type="entry name" value="E3 UBIQUITIN-PROTEIN LIGASE PRT6"/>
    <property type="match status" value="1"/>
</dbReference>
<dbReference type="GO" id="GO:0000151">
    <property type="term" value="C:ubiquitin ligase complex"/>
    <property type="evidence" value="ECO:0007669"/>
    <property type="project" value="TreeGrafter"/>
</dbReference>
<dbReference type="GO" id="GO:0061630">
    <property type="term" value="F:ubiquitin protein ligase activity"/>
    <property type="evidence" value="ECO:0007669"/>
    <property type="project" value="UniProtKB-UniRule"/>
</dbReference>
<evidence type="ECO:0000256" key="1">
    <source>
        <dbReference type="RuleBase" id="RU366018"/>
    </source>
</evidence>
<dbReference type="Proteomes" id="UP001190700">
    <property type="component" value="Unassembled WGS sequence"/>
</dbReference>
<keyword evidence="3" id="KW-1185">Reference proteome</keyword>
<dbReference type="EMBL" id="LGRX02022097">
    <property type="protein sequence ID" value="KAK3255955.1"/>
    <property type="molecule type" value="Genomic_DNA"/>
</dbReference>
<comment type="catalytic activity">
    <reaction evidence="1">
        <text>S-ubiquitinyl-[E2 ubiquitin-conjugating enzyme]-L-cysteine + [acceptor protein]-L-lysine = [E2 ubiquitin-conjugating enzyme]-L-cysteine + N(6)-ubiquitinyl-[acceptor protein]-L-lysine.</text>
        <dbReference type="EC" id="2.3.2.27"/>
    </reaction>
</comment>
<name>A0AAE0FAB4_9CHLO</name>
<evidence type="ECO:0000313" key="2">
    <source>
        <dbReference type="EMBL" id="KAK3255955.1"/>
    </source>
</evidence>
<reference evidence="2 3" key="1">
    <citation type="journal article" date="2015" name="Genome Biol. Evol.">
        <title>Comparative Genomics of a Bacterivorous Green Alga Reveals Evolutionary Causalities and Consequences of Phago-Mixotrophic Mode of Nutrition.</title>
        <authorList>
            <person name="Burns J.A."/>
            <person name="Paasch A."/>
            <person name="Narechania A."/>
            <person name="Kim E."/>
        </authorList>
    </citation>
    <scope>NUCLEOTIDE SEQUENCE [LARGE SCALE GENOMIC DNA]</scope>
    <source>
        <strain evidence="2 3">PLY_AMNH</strain>
    </source>
</reference>
<keyword evidence="1" id="KW-0862">Zinc</keyword>
<dbReference type="GO" id="GO:0071596">
    <property type="term" value="P:ubiquitin-dependent protein catabolic process via the N-end rule pathway"/>
    <property type="evidence" value="ECO:0007669"/>
    <property type="project" value="UniProtKB-UniRule"/>
</dbReference>
<dbReference type="GO" id="GO:0016567">
    <property type="term" value="P:protein ubiquitination"/>
    <property type="evidence" value="ECO:0007669"/>
    <property type="project" value="UniProtKB-UniRule"/>
</dbReference>
<comment type="similarity">
    <text evidence="1">Belongs to the E3 ubiquitin-protein ligase UBR1-like family.</text>
</comment>
<sequence>AAMEHAVTPLKKLLPPDCLDAAFVIGLLEPPLSITATVAEVRSGMWRRNGLPMAQLTDVYCSVHWSTLGRDLDIFLMQCCAALLPGATFLRLVQRAFKLHGYLLPGSDPPVDEYRFAP</sequence>
<evidence type="ECO:0000313" key="3">
    <source>
        <dbReference type="Proteomes" id="UP001190700"/>
    </source>
</evidence>
<dbReference type="AlphaFoldDB" id="A0AAE0FAB4"/>
<gene>
    <name evidence="2" type="ORF">CYMTET_34887</name>
</gene>
<keyword evidence="1" id="KW-0833">Ubl conjugation pathway</keyword>
<comment type="pathway">
    <text evidence="1">Protein modification; protein ubiquitination.</text>
</comment>
<proteinExistence type="inferred from homology"/>
<dbReference type="InterPro" id="IPR039164">
    <property type="entry name" value="UBR1-like"/>
</dbReference>
<protein>
    <recommendedName>
        <fullName evidence="1">E3 ubiquitin-protein ligase</fullName>
        <ecNumber evidence="1">2.3.2.27</ecNumber>
    </recommendedName>
</protein>
<accession>A0AAE0FAB4</accession>
<keyword evidence="1" id="KW-0479">Metal-binding</keyword>
<organism evidence="2 3">
    <name type="scientific">Cymbomonas tetramitiformis</name>
    <dbReference type="NCBI Taxonomy" id="36881"/>
    <lineage>
        <taxon>Eukaryota</taxon>
        <taxon>Viridiplantae</taxon>
        <taxon>Chlorophyta</taxon>
        <taxon>Pyramimonadophyceae</taxon>
        <taxon>Pyramimonadales</taxon>
        <taxon>Pyramimonadaceae</taxon>
        <taxon>Cymbomonas</taxon>
    </lineage>
</organism>
<feature type="non-terminal residue" evidence="2">
    <location>
        <position position="1"/>
    </location>
</feature>
<dbReference type="GO" id="GO:0005737">
    <property type="term" value="C:cytoplasm"/>
    <property type="evidence" value="ECO:0007669"/>
    <property type="project" value="TreeGrafter"/>
</dbReference>